<dbReference type="AlphaFoldDB" id="A0A367KB13"/>
<name>A0A367KB13_RHIAZ</name>
<evidence type="ECO:0000313" key="2">
    <source>
        <dbReference type="Proteomes" id="UP000252139"/>
    </source>
</evidence>
<proteinExistence type="predicted"/>
<dbReference type="EMBL" id="PJQL01000130">
    <property type="protein sequence ID" value="RCH99330.1"/>
    <property type="molecule type" value="Genomic_DNA"/>
</dbReference>
<sequence>MTSVDPIVTSFLVGYGAAAGHAEDEIDGLGLVGMVQPSAEFSSDAYDIDTLIKYFILHDPRTFRNYSNLGYCLHV</sequence>
<evidence type="ECO:0000313" key="1">
    <source>
        <dbReference type="EMBL" id="RCH99330.1"/>
    </source>
</evidence>
<reference evidence="1 2" key="1">
    <citation type="journal article" date="2018" name="G3 (Bethesda)">
        <title>Phylogenetic and Phylogenomic Definition of Rhizopus Species.</title>
        <authorList>
            <person name="Gryganskyi A.P."/>
            <person name="Golan J."/>
            <person name="Dolatabadi S."/>
            <person name="Mondo S."/>
            <person name="Robb S."/>
            <person name="Idnurm A."/>
            <person name="Muszewska A."/>
            <person name="Steczkiewicz K."/>
            <person name="Masonjones S."/>
            <person name="Liao H.L."/>
            <person name="Gajdeczka M.T."/>
            <person name="Anike F."/>
            <person name="Vuek A."/>
            <person name="Anishchenko I.M."/>
            <person name="Voigt K."/>
            <person name="de Hoog G.S."/>
            <person name="Smith M.E."/>
            <person name="Heitman J."/>
            <person name="Vilgalys R."/>
            <person name="Stajich J.E."/>
        </authorList>
    </citation>
    <scope>NUCLEOTIDE SEQUENCE [LARGE SCALE GENOMIC DNA]</scope>
    <source>
        <strain evidence="1 2">CBS 357.93</strain>
    </source>
</reference>
<gene>
    <name evidence="1" type="ORF">CU097_012968</name>
</gene>
<dbReference type="OrthoDB" id="2284177at2759"/>
<organism evidence="1 2">
    <name type="scientific">Rhizopus azygosporus</name>
    <name type="common">Rhizopus microsporus var. azygosporus</name>
    <dbReference type="NCBI Taxonomy" id="86630"/>
    <lineage>
        <taxon>Eukaryota</taxon>
        <taxon>Fungi</taxon>
        <taxon>Fungi incertae sedis</taxon>
        <taxon>Mucoromycota</taxon>
        <taxon>Mucoromycotina</taxon>
        <taxon>Mucoromycetes</taxon>
        <taxon>Mucorales</taxon>
        <taxon>Mucorineae</taxon>
        <taxon>Rhizopodaceae</taxon>
        <taxon>Rhizopus</taxon>
    </lineage>
</organism>
<comment type="caution">
    <text evidence="1">The sequence shown here is derived from an EMBL/GenBank/DDBJ whole genome shotgun (WGS) entry which is preliminary data.</text>
</comment>
<protein>
    <submittedName>
        <fullName evidence="1">Uncharacterized protein</fullName>
    </submittedName>
</protein>
<keyword evidence="2" id="KW-1185">Reference proteome</keyword>
<dbReference type="Proteomes" id="UP000252139">
    <property type="component" value="Unassembled WGS sequence"/>
</dbReference>
<accession>A0A367KB13</accession>